<dbReference type="InterPro" id="IPR008309">
    <property type="entry name" value="YdbL"/>
</dbReference>
<reference evidence="1" key="1">
    <citation type="submission" date="2018-05" db="EMBL/GenBank/DDBJ databases">
        <authorList>
            <person name="Lanie J.A."/>
            <person name="Ng W.-L."/>
            <person name="Kazmierczak K.M."/>
            <person name="Andrzejewski T.M."/>
            <person name="Davidsen T.M."/>
            <person name="Wayne K.J."/>
            <person name="Tettelin H."/>
            <person name="Glass J.I."/>
            <person name="Rusch D."/>
            <person name="Podicherti R."/>
            <person name="Tsui H.-C.T."/>
            <person name="Winkler M.E."/>
        </authorList>
    </citation>
    <scope>NUCLEOTIDE SEQUENCE</scope>
</reference>
<evidence type="ECO:0000313" key="1">
    <source>
        <dbReference type="EMBL" id="SVD02376.1"/>
    </source>
</evidence>
<accession>A0A382RXI7</accession>
<proteinExistence type="predicted"/>
<sequence>MKPAISLLYFLSGLLIFAGSAYADAALGSRMKERLPKVLLAKTAGTVGEGTDGLLHIRAGADEAVADLAKAENADRKTYFALVARKTEGSASAVAKQWAKAMRAKGKTGHWFRDAKGNWSQK</sequence>
<organism evidence="1">
    <name type="scientific">marine metagenome</name>
    <dbReference type="NCBI Taxonomy" id="408172"/>
    <lineage>
        <taxon>unclassified sequences</taxon>
        <taxon>metagenomes</taxon>
        <taxon>ecological metagenomes</taxon>
    </lineage>
</organism>
<dbReference type="AlphaFoldDB" id="A0A382RXI7"/>
<protein>
    <recommendedName>
        <fullName evidence="2">DUF1318 domain-containing protein</fullName>
    </recommendedName>
</protein>
<gene>
    <name evidence="1" type="ORF">METZ01_LOCUS355230</name>
</gene>
<evidence type="ECO:0008006" key="2">
    <source>
        <dbReference type="Google" id="ProtNLM"/>
    </source>
</evidence>
<dbReference type="EMBL" id="UINC01124914">
    <property type="protein sequence ID" value="SVD02376.1"/>
    <property type="molecule type" value="Genomic_DNA"/>
</dbReference>
<dbReference type="Pfam" id="PF07027">
    <property type="entry name" value="DUF1318"/>
    <property type="match status" value="1"/>
</dbReference>
<name>A0A382RXI7_9ZZZZ</name>